<keyword evidence="2" id="KW-0378">Hydrolase</keyword>
<feature type="coiled-coil region" evidence="5">
    <location>
        <begin position="81"/>
        <end position="108"/>
    </location>
</feature>
<gene>
    <name evidence="7" type="ORF">ABB37_00121</name>
</gene>
<feature type="region of interest" description="Disordered" evidence="6">
    <location>
        <begin position="1361"/>
        <end position="1393"/>
    </location>
</feature>
<feature type="repeat" description="WD" evidence="4">
    <location>
        <begin position="781"/>
        <end position="822"/>
    </location>
</feature>
<dbReference type="GO" id="GO:0006508">
    <property type="term" value="P:proteolysis"/>
    <property type="evidence" value="ECO:0007669"/>
    <property type="project" value="UniProtKB-KW"/>
</dbReference>
<dbReference type="InterPro" id="IPR023828">
    <property type="entry name" value="Peptidase_S8_Ser-AS"/>
</dbReference>
<feature type="compositionally biased region" description="Low complexity" evidence="6">
    <location>
        <begin position="1361"/>
        <end position="1379"/>
    </location>
</feature>
<reference evidence="7 8" key="1">
    <citation type="submission" date="2015-07" db="EMBL/GenBank/DDBJ databases">
        <title>High-quality genome of monoxenous trypanosomatid Leptomonas pyrrhocoris.</title>
        <authorList>
            <person name="Flegontov P."/>
            <person name="Butenko A."/>
            <person name="Firsov S."/>
            <person name="Vlcek C."/>
            <person name="Logacheva M.D."/>
            <person name="Field M."/>
            <person name="Filatov D."/>
            <person name="Flegontova O."/>
            <person name="Gerasimov E."/>
            <person name="Jackson A.P."/>
            <person name="Kelly S."/>
            <person name="Opperdoes F."/>
            <person name="O'Reilly A."/>
            <person name="Votypka J."/>
            <person name="Yurchenko V."/>
            <person name="Lukes J."/>
        </authorList>
    </citation>
    <scope>NUCLEOTIDE SEQUENCE [LARGE SCALE GENOMIC DNA]</scope>
    <source>
        <strain evidence="7">H10</strain>
    </source>
</reference>
<dbReference type="PROSITE" id="PS50294">
    <property type="entry name" value="WD_REPEATS_REGION"/>
    <property type="match status" value="1"/>
</dbReference>
<keyword evidence="1" id="KW-0645">Protease</keyword>
<dbReference type="Gene3D" id="2.130.10.10">
    <property type="entry name" value="YVTN repeat-like/Quinoprotein amine dehydrogenase"/>
    <property type="match status" value="1"/>
</dbReference>
<keyword evidence="8" id="KW-1185">Reference proteome</keyword>
<dbReference type="SUPFAM" id="SSF75011">
    <property type="entry name" value="3-carboxy-cis,cis-mucoante lactonizing enzyme"/>
    <property type="match status" value="1"/>
</dbReference>
<dbReference type="PANTHER" id="PTHR45333:SF1">
    <property type="entry name" value="CHROMOSOME UNDETERMINED SCAFFOLD_625, WHOLE GENOME SHOTGUN SEQUENCE"/>
    <property type="match status" value="1"/>
</dbReference>
<dbReference type="InterPro" id="IPR015943">
    <property type="entry name" value="WD40/YVTN_repeat-like_dom_sf"/>
</dbReference>
<protein>
    <submittedName>
        <fullName evidence="7">Uncharacterized protein</fullName>
    </submittedName>
</protein>
<feature type="region of interest" description="Disordered" evidence="6">
    <location>
        <begin position="574"/>
        <end position="616"/>
    </location>
</feature>
<evidence type="ECO:0000256" key="4">
    <source>
        <dbReference type="PROSITE-ProRule" id="PRU00221"/>
    </source>
</evidence>
<dbReference type="Pfam" id="PF00400">
    <property type="entry name" value="WD40"/>
    <property type="match status" value="1"/>
</dbReference>
<dbReference type="EMBL" id="LGTL01000001">
    <property type="protein sequence ID" value="KPA85766.1"/>
    <property type="molecule type" value="Genomic_DNA"/>
</dbReference>
<dbReference type="SUPFAM" id="SSF50978">
    <property type="entry name" value="WD40 repeat-like"/>
    <property type="match status" value="1"/>
</dbReference>
<feature type="region of interest" description="Disordered" evidence="6">
    <location>
        <begin position="376"/>
        <end position="406"/>
    </location>
</feature>
<dbReference type="Proteomes" id="UP000037923">
    <property type="component" value="Unassembled WGS sequence"/>
</dbReference>
<dbReference type="InterPro" id="IPR001680">
    <property type="entry name" value="WD40_rpt"/>
</dbReference>
<feature type="compositionally biased region" description="Polar residues" evidence="6">
    <location>
        <begin position="575"/>
        <end position="585"/>
    </location>
</feature>
<feature type="compositionally biased region" description="Basic residues" evidence="6">
    <location>
        <begin position="593"/>
        <end position="607"/>
    </location>
</feature>
<feature type="region of interest" description="Disordered" evidence="6">
    <location>
        <begin position="192"/>
        <end position="251"/>
    </location>
</feature>
<dbReference type="PANTHER" id="PTHR45333">
    <property type="entry name" value="MEMBRANE PROTEIN-RELATED"/>
    <property type="match status" value="1"/>
</dbReference>
<feature type="compositionally biased region" description="Low complexity" evidence="6">
    <location>
        <begin position="55"/>
        <end position="64"/>
    </location>
</feature>
<dbReference type="GeneID" id="26900419"/>
<dbReference type="OrthoDB" id="4869960at2759"/>
<feature type="compositionally biased region" description="Basic residues" evidence="6">
    <location>
        <begin position="214"/>
        <end position="227"/>
    </location>
</feature>
<feature type="compositionally biased region" description="Low complexity" evidence="6">
    <location>
        <begin position="1198"/>
        <end position="1218"/>
    </location>
</feature>
<feature type="compositionally biased region" description="Acidic residues" evidence="6">
    <location>
        <begin position="1635"/>
        <end position="1651"/>
    </location>
</feature>
<feature type="region of interest" description="Disordered" evidence="6">
    <location>
        <begin position="1117"/>
        <end position="1168"/>
    </location>
</feature>
<evidence type="ECO:0000313" key="7">
    <source>
        <dbReference type="EMBL" id="KPA85766.1"/>
    </source>
</evidence>
<feature type="compositionally biased region" description="Polar residues" evidence="6">
    <location>
        <begin position="345"/>
        <end position="358"/>
    </location>
</feature>
<feature type="region of interest" description="Disordered" evidence="6">
    <location>
        <begin position="32"/>
        <end position="64"/>
    </location>
</feature>
<keyword evidence="5" id="KW-0175">Coiled coil</keyword>
<organism evidence="7 8">
    <name type="scientific">Leptomonas pyrrhocoris</name>
    <name type="common">Firebug parasite</name>
    <dbReference type="NCBI Taxonomy" id="157538"/>
    <lineage>
        <taxon>Eukaryota</taxon>
        <taxon>Discoba</taxon>
        <taxon>Euglenozoa</taxon>
        <taxon>Kinetoplastea</taxon>
        <taxon>Metakinetoplastina</taxon>
        <taxon>Trypanosomatida</taxon>
        <taxon>Trypanosomatidae</taxon>
        <taxon>Leishmaniinae</taxon>
        <taxon>Leptomonas</taxon>
    </lineage>
</organism>
<dbReference type="RefSeq" id="XP_015664205.1">
    <property type="nucleotide sequence ID" value="XM_015796197.1"/>
</dbReference>
<feature type="region of interest" description="Disordered" evidence="6">
    <location>
        <begin position="1445"/>
        <end position="1484"/>
    </location>
</feature>
<accession>A0A0M9GA42</accession>
<feature type="compositionally biased region" description="Polar residues" evidence="6">
    <location>
        <begin position="518"/>
        <end position="542"/>
    </location>
</feature>
<dbReference type="PROSITE" id="PS50082">
    <property type="entry name" value="WD_REPEATS_2"/>
    <property type="match status" value="1"/>
</dbReference>
<dbReference type="PROSITE" id="PS00138">
    <property type="entry name" value="SUBTILASE_SER"/>
    <property type="match status" value="1"/>
</dbReference>
<proteinExistence type="predicted"/>
<feature type="compositionally biased region" description="Polar residues" evidence="6">
    <location>
        <begin position="192"/>
        <end position="208"/>
    </location>
</feature>
<evidence type="ECO:0000256" key="3">
    <source>
        <dbReference type="ARBA" id="ARBA00022825"/>
    </source>
</evidence>
<keyword evidence="3" id="KW-0720">Serine protease</keyword>
<feature type="region of interest" description="Disordered" evidence="6">
    <location>
        <begin position="886"/>
        <end position="912"/>
    </location>
</feature>
<feature type="region of interest" description="Disordered" evidence="6">
    <location>
        <begin position="1189"/>
        <end position="1231"/>
    </location>
</feature>
<feature type="region of interest" description="Disordered" evidence="6">
    <location>
        <begin position="958"/>
        <end position="997"/>
    </location>
</feature>
<evidence type="ECO:0000256" key="2">
    <source>
        <dbReference type="ARBA" id="ARBA00022801"/>
    </source>
</evidence>
<feature type="compositionally biased region" description="Low complexity" evidence="6">
    <location>
        <begin position="1152"/>
        <end position="1166"/>
    </location>
</feature>
<comment type="caution">
    <text evidence="7">The sequence shown here is derived from an EMBL/GenBank/DDBJ whole genome shotgun (WGS) entry which is preliminary data.</text>
</comment>
<feature type="compositionally biased region" description="Low complexity" evidence="6">
    <location>
        <begin position="897"/>
        <end position="909"/>
    </location>
</feature>
<dbReference type="VEuPathDB" id="TriTrypDB:LpyrH10_01_1210"/>
<feature type="compositionally biased region" description="Basic residues" evidence="6">
    <location>
        <begin position="306"/>
        <end position="319"/>
    </location>
</feature>
<feature type="region of interest" description="Disordered" evidence="6">
    <location>
        <begin position="295"/>
        <end position="358"/>
    </location>
</feature>
<evidence type="ECO:0000256" key="6">
    <source>
        <dbReference type="SAM" id="MobiDB-lite"/>
    </source>
</evidence>
<feature type="region of interest" description="Disordered" evidence="6">
    <location>
        <begin position="1279"/>
        <end position="1298"/>
    </location>
</feature>
<dbReference type="GO" id="GO:0008236">
    <property type="term" value="F:serine-type peptidase activity"/>
    <property type="evidence" value="ECO:0007669"/>
    <property type="project" value="UniProtKB-KW"/>
</dbReference>
<dbReference type="InterPro" id="IPR036322">
    <property type="entry name" value="WD40_repeat_dom_sf"/>
</dbReference>
<feature type="region of interest" description="Disordered" evidence="6">
    <location>
        <begin position="515"/>
        <end position="542"/>
    </location>
</feature>
<feature type="region of interest" description="Disordered" evidence="6">
    <location>
        <begin position="1603"/>
        <end position="1651"/>
    </location>
</feature>
<evidence type="ECO:0000256" key="5">
    <source>
        <dbReference type="SAM" id="Coils"/>
    </source>
</evidence>
<feature type="compositionally biased region" description="Low complexity" evidence="6">
    <location>
        <begin position="1447"/>
        <end position="1462"/>
    </location>
</feature>
<dbReference type="SMART" id="SM00320">
    <property type="entry name" value="WD40"/>
    <property type="match status" value="3"/>
</dbReference>
<keyword evidence="4" id="KW-0853">WD repeat</keyword>
<name>A0A0M9GA42_LEPPY</name>
<sequence>MLSSSSPQDVRKTAKHAELRLQVALQRVEACRRSQHHDNVARSNAAAEKTTTHSPIPAADAPPEAPRAITMEWPLAPLTQRAKEKKARDALRQRRRAARQTIAAAAREAPMSAADVMRNTLSQPFGVMAARLLSAATAGAPSLFSEHIAPPHEEAMTATTHNVVSPLLTHLSNPNVSNTAVSAALGSAGATTLIPSPSGSPHTSTKQFASPHADRRHRHSGHHRCHRHDGSLSPSPMRFSAPHGSADANLHPSLRALSTTPLSPRPDNVAADAEWYRAPHEHRDRPYHSLLSLRAGASPPKVSQPHLHRHHHHSGHCRHSQSSSKPIAMSSAAKPDSLRSPVARTRSTPTSALSPSHQLFRNSPISFLARTFGGGGTGDISSSAMEDDRPQRIVGPSQHSKAPDALDSSATVRATADGGGIQAFFSTSPSFTGHLPTPPQRLHSRASSCSCSCSCSCAGSSWTASDSYASSSMPSLDVTVCPMTAPGPDGAYHPHVPLPSLLRCYGDSETRNLFHGAPSTSSDGTESRSATPFSSEWSAGASSTNADLTLPAAAAAADAPSDDPLVSPAEAQLTEADTVNANQHPSPDEGMRQRRASPRSPHHHRHLGNSVASPNTQTQLSILTEMDAIDKGRVAPYVSYLFAPEARVVDLRHVEGQMLPQREPSSSPVAATCVHFYHAGDAYLVGTSSGFLWRVPAGGGQEAVRATPLGSLWPPHAPAGVNAATDGVGVGARSATHAFSASNTATATGGASNAVPNGLGGVLPDGAAAAASALSSQPVPLSGHTAAILSIAFNDDGTLYATTGLDGCVIVWKASTCAKLRRISAVWANASAVQRAPHLVRFMPQNNNYLLVSYVDSSELHLYNSSTGLPVTNVAGTGLTQLTASGSVSSGGGTMRSKNLLKSGSKPSKGNGGGGAITALAVDLIASPFFLSGDGDGTVALWTYRAGDLVIWPTLRATSTSSTSGGSGGAARHSHSRSYVTDPLNPHSNSGRDDGSSAGSGAIFVTPLYQLPELRRVAACVLPAHAGGVAAISVSVLYAAQLHSLFRPCGSPSKAARVAAAAEANDERAGEATARAGGRLHQPPEATAQVLHAAAVQNRACRAELDARKAEVEEAAATAGNAAAIRSRRDTHTRSLSMLKHGGGDSATATRTNSGGVSSSGTTSSSFPHVLAGLPSRLSDTFSALWGGGGGNNGSHGGAPSSSATTTAARRADSSLALPKSSTASAGASSFDPAAMTEKELLKQLRGDALDVVCPLLILVTAPCDTVYALGLLLQLQRGTPPHSNSSNAGGGHHHSSVAKPTVSYRLYPLLKTTGPSRMRHVGVGAVASPDNRRLVVVAAPCEEGFVRVLPLLRIEAAAEAAAPTTPTPTTKADATAPGPGSGTTRNGGSEATRMNKKHVLATLPMPYGGRCTGIAWSPTGRFLVAITAEGVIYEWSRVYLNTDTPSSSSAAADRALRKAAAGPLQQGTELGKGKSGGAAGHASTALGEDADAANALTITAKNARRPLAGVDAVDAPASAAAKRWRGCDTEFSDTVHRPVSAHDFTSLLGTSMAAPAAAAAAAVVAVAGESDAARAAFIEEDAWRESFQRELERQRREQAALKLVTRPDNGDENEVSSSGYWLEKDPNSEASCDTFDEDEETEQDDATSPH</sequence>
<dbReference type="OMA" id="MPYGGRC"/>
<evidence type="ECO:0000256" key="1">
    <source>
        <dbReference type="ARBA" id="ARBA00022670"/>
    </source>
</evidence>
<evidence type="ECO:0000313" key="8">
    <source>
        <dbReference type="Proteomes" id="UP000037923"/>
    </source>
</evidence>